<dbReference type="GO" id="GO:0003677">
    <property type="term" value="F:DNA binding"/>
    <property type="evidence" value="ECO:0007669"/>
    <property type="project" value="UniProtKB-UniRule"/>
</dbReference>
<organism evidence="5 6">
    <name type="scientific">Salisediminibacterium halotolerans</name>
    <dbReference type="NCBI Taxonomy" id="517425"/>
    <lineage>
        <taxon>Bacteria</taxon>
        <taxon>Bacillati</taxon>
        <taxon>Bacillota</taxon>
        <taxon>Bacilli</taxon>
        <taxon>Bacillales</taxon>
        <taxon>Bacillaceae</taxon>
        <taxon>Salisediminibacterium</taxon>
    </lineage>
</organism>
<dbReference type="Pfam" id="PF00440">
    <property type="entry name" value="TetR_N"/>
    <property type="match status" value="1"/>
</dbReference>
<feature type="DNA-binding region" description="H-T-H motif" evidence="3">
    <location>
        <begin position="32"/>
        <end position="51"/>
    </location>
</feature>
<accession>A0A1H9WTP4</accession>
<dbReference type="PANTHER" id="PTHR43479">
    <property type="entry name" value="ACREF/ENVCD OPERON REPRESSOR-RELATED"/>
    <property type="match status" value="1"/>
</dbReference>
<proteinExistence type="predicted"/>
<name>A0A1H9WTP4_9BACI</name>
<keyword evidence="1" id="KW-0678">Repressor</keyword>
<dbReference type="InterPro" id="IPR036271">
    <property type="entry name" value="Tet_transcr_reg_TetR-rel_C_sf"/>
</dbReference>
<evidence type="ECO:0000313" key="5">
    <source>
        <dbReference type="EMBL" id="SES37057.1"/>
    </source>
</evidence>
<keyword evidence="2 3" id="KW-0238">DNA-binding</keyword>
<dbReference type="InterPro" id="IPR001647">
    <property type="entry name" value="HTH_TetR"/>
</dbReference>
<evidence type="ECO:0000256" key="2">
    <source>
        <dbReference type="ARBA" id="ARBA00023125"/>
    </source>
</evidence>
<dbReference type="SUPFAM" id="SSF48498">
    <property type="entry name" value="Tetracyclin repressor-like, C-terminal domain"/>
    <property type="match status" value="1"/>
</dbReference>
<dbReference type="SUPFAM" id="SSF46689">
    <property type="entry name" value="Homeodomain-like"/>
    <property type="match status" value="1"/>
</dbReference>
<evidence type="ECO:0000256" key="3">
    <source>
        <dbReference type="PROSITE-ProRule" id="PRU00335"/>
    </source>
</evidence>
<dbReference type="RefSeq" id="WP_177169773.1">
    <property type="nucleotide sequence ID" value="NZ_FOGV01000047.1"/>
</dbReference>
<reference evidence="6" key="1">
    <citation type="submission" date="2016-10" db="EMBL/GenBank/DDBJ databases">
        <authorList>
            <person name="de Groot N.N."/>
        </authorList>
    </citation>
    <scope>NUCLEOTIDE SEQUENCE [LARGE SCALE GENOMIC DNA]</scope>
    <source>
        <strain evidence="6">10nlg</strain>
    </source>
</reference>
<feature type="domain" description="HTH tetR-type" evidence="4">
    <location>
        <begin position="9"/>
        <end position="69"/>
    </location>
</feature>
<dbReference type="PANTHER" id="PTHR43479:SF11">
    <property type="entry name" value="ACREF_ENVCD OPERON REPRESSOR-RELATED"/>
    <property type="match status" value="1"/>
</dbReference>
<dbReference type="Gene3D" id="1.10.357.10">
    <property type="entry name" value="Tetracycline Repressor, domain 2"/>
    <property type="match status" value="1"/>
</dbReference>
<dbReference type="STRING" id="1464123.SAMN05444126_1475"/>
<sequence>MDMAAESPLTTEERIMLTAIDLMERKGFKAVTTKEIAHASGFSEMTVFRNFGTKQNILERAFETYSNHIDIEHEIKNKVEYNLSADLKKVAQVFQNYHADNRKMFLIGFQERNTNPNLIYTMAENPRELKRFLIDYFEEMKKLGRVRKSIDSHAQAMNFLWMNLGHFFSGHIAGQNVAEKTVELDDFIENAVEVFSYGLRPDCPDMK</sequence>
<dbReference type="InterPro" id="IPR050624">
    <property type="entry name" value="HTH-type_Tx_Regulator"/>
</dbReference>
<comment type="caution">
    <text evidence="5">The sequence shown here is derived from an EMBL/GenBank/DDBJ whole genome shotgun (WGS) entry which is preliminary data.</text>
</comment>
<gene>
    <name evidence="5" type="ORF">SAMN05444126_1475</name>
</gene>
<dbReference type="Proteomes" id="UP000199318">
    <property type="component" value="Unassembled WGS sequence"/>
</dbReference>
<protein>
    <submittedName>
        <fullName evidence="5">DNA-binding transcriptional regulator, AcrR family</fullName>
    </submittedName>
</protein>
<evidence type="ECO:0000256" key="1">
    <source>
        <dbReference type="ARBA" id="ARBA00022491"/>
    </source>
</evidence>
<evidence type="ECO:0000313" key="6">
    <source>
        <dbReference type="Proteomes" id="UP000199318"/>
    </source>
</evidence>
<evidence type="ECO:0000259" key="4">
    <source>
        <dbReference type="PROSITE" id="PS50977"/>
    </source>
</evidence>
<dbReference type="InterPro" id="IPR009057">
    <property type="entry name" value="Homeodomain-like_sf"/>
</dbReference>
<dbReference type="EMBL" id="FOGV01000047">
    <property type="protein sequence ID" value="SES37057.1"/>
    <property type="molecule type" value="Genomic_DNA"/>
</dbReference>
<dbReference type="PROSITE" id="PS50977">
    <property type="entry name" value="HTH_TETR_2"/>
    <property type="match status" value="1"/>
</dbReference>
<dbReference type="AlphaFoldDB" id="A0A1H9WTP4"/>
<keyword evidence="6" id="KW-1185">Reference proteome</keyword>